<protein>
    <submittedName>
        <fullName evidence="1">Uncharacterized protein</fullName>
    </submittedName>
</protein>
<proteinExistence type="predicted"/>
<accession>A0AAE3LJZ9</accession>
<evidence type="ECO:0000313" key="1">
    <source>
        <dbReference type="EMBL" id="MCU7694302.1"/>
    </source>
</evidence>
<dbReference type="Proteomes" id="UP001209317">
    <property type="component" value="Unassembled WGS sequence"/>
</dbReference>
<reference evidence="1" key="1">
    <citation type="submission" date="2022-10" db="EMBL/GenBank/DDBJ databases">
        <authorList>
            <person name="Kim H.S."/>
            <person name="Kim J.-S."/>
            <person name="Suh M.K."/>
            <person name="Eom M.K."/>
            <person name="Lee J.-S."/>
        </authorList>
    </citation>
    <scope>NUCLEOTIDE SEQUENCE</scope>
    <source>
        <strain evidence="1">LIP-5</strain>
    </source>
</reference>
<sequence>MSKLFLFAIGGTGSRVVKSLAMLLASGVKMENTDTVIPIIIDPDASNGDLTRTVEILRLYKEIREKASSDESDFFSTRITSLDELGDGSFVSDNFKFDIEGVKEQLFKDFIEYSSLDESNKSLMSLLFSKNNLEANMEVGFKGNPNIGSVVLNKFKQSEFFKRFAQNFEANDRVFIISSIFGGTGAAGFPLILKNIRDADPSVPHHSFLNDARIGAVTILPYFGVRGNEKTTINSDTFISKTKAALHYYSRNVTGNRSINALYYIGDKVTNEQDGADGSSEQKNRAHFIEMAAALSVVDFMSLTDQELHVQQGTANEPLFYEFGLQNDASVVRFKDLARATYDMLAKPLTKFALFRAFMEYHYEELAGKKGEAWAQDGNNKLNRDGLDTRFKQVLNQFNTHFKEWLQEMQYSNVSFHVIEPDKTGDDLYQLVVGAPEKKTFLSGLLKSSGLKNFRNQLSESAPKYDHLASQKKLLALMSATTASVFDNNISH</sequence>
<dbReference type="EMBL" id="JAOTPL010000008">
    <property type="protein sequence ID" value="MCU7694302.1"/>
    <property type="molecule type" value="Genomic_DNA"/>
</dbReference>
<evidence type="ECO:0000313" key="2">
    <source>
        <dbReference type="Proteomes" id="UP001209317"/>
    </source>
</evidence>
<dbReference type="Gene3D" id="3.40.50.1440">
    <property type="entry name" value="Tubulin/FtsZ, GTPase domain"/>
    <property type="match status" value="1"/>
</dbReference>
<gene>
    <name evidence="1" type="ORF">OD355_07220</name>
</gene>
<organism evidence="1 2">
    <name type="scientific">Haoranjiania flava</name>
    <dbReference type="NCBI Taxonomy" id="1856322"/>
    <lineage>
        <taxon>Bacteria</taxon>
        <taxon>Pseudomonadati</taxon>
        <taxon>Bacteroidota</taxon>
        <taxon>Chitinophagia</taxon>
        <taxon>Chitinophagales</taxon>
        <taxon>Chitinophagaceae</taxon>
        <taxon>Haoranjiania</taxon>
    </lineage>
</organism>
<dbReference type="AlphaFoldDB" id="A0AAE3LJZ9"/>
<name>A0AAE3LJZ9_9BACT</name>
<dbReference type="SUPFAM" id="SSF52490">
    <property type="entry name" value="Tubulin nucleotide-binding domain-like"/>
    <property type="match status" value="1"/>
</dbReference>
<comment type="caution">
    <text evidence="1">The sequence shown here is derived from an EMBL/GenBank/DDBJ whole genome shotgun (WGS) entry which is preliminary data.</text>
</comment>
<dbReference type="RefSeq" id="WP_263037788.1">
    <property type="nucleotide sequence ID" value="NZ_JAOTPL010000008.1"/>
</dbReference>
<dbReference type="InterPro" id="IPR036525">
    <property type="entry name" value="Tubulin/FtsZ_GTPase_sf"/>
</dbReference>
<keyword evidence="2" id="KW-1185">Reference proteome</keyword>